<dbReference type="PROSITE" id="PS00626">
    <property type="entry name" value="RCC1_2"/>
    <property type="match status" value="2"/>
</dbReference>
<name>A0AA97GX60_9ACTN</name>
<evidence type="ECO:0000313" key="1">
    <source>
        <dbReference type="EMBL" id="WOC13348.1"/>
    </source>
</evidence>
<dbReference type="Gene3D" id="2.130.10.30">
    <property type="entry name" value="Regulator of chromosome condensation 1/beta-lactamase-inhibitor protein II"/>
    <property type="match status" value="1"/>
</dbReference>
<dbReference type="SUPFAM" id="SSF50985">
    <property type="entry name" value="RCC1/BLIP-II"/>
    <property type="match status" value="1"/>
</dbReference>
<dbReference type="InterPro" id="IPR000408">
    <property type="entry name" value="Reg_chr_condens"/>
</dbReference>
<sequence length="103" mass="10968">MSMLIALAAGRRHWVGRRAERDSLGHRSDRERQCAVVDWRDVVAIACGDWHSVGLLADGTAVAAGGGPACDVSDWRDVTNVAAGSHHTLALLDDRSVATCGDF</sequence>
<gene>
    <name evidence="1" type="ORF">MP11Mi_24490</name>
</gene>
<dbReference type="RefSeq" id="WP_420039176.1">
    <property type="nucleotide sequence ID" value="NZ_CP128986.1"/>
</dbReference>
<dbReference type="PROSITE" id="PS50012">
    <property type="entry name" value="RCC1_3"/>
    <property type="match status" value="1"/>
</dbReference>
<protein>
    <submittedName>
        <fullName evidence="1">Uncharacterized protein</fullName>
    </submittedName>
</protein>
<dbReference type="AlphaFoldDB" id="A0AA97GX60"/>
<dbReference type="EMBL" id="CP128986">
    <property type="protein sequence ID" value="WOC13348.1"/>
    <property type="molecule type" value="Genomic_DNA"/>
</dbReference>
<accession>A0AA97GX60</accession>
<organism evidence="1">
    <name type="scientific">Gordonia sp. MP11Mi</name>
    <dbReference type="NCBI Taxonomy" id="3022769"/>
    <lineage>
        <taxon>Bacteria</taxon>
        <taxon>Bacillati</taxon>
        <taxon>Actinomycetota</taxon>
        <taxon>Actinomycetes</taxon>
        <taxon>Mycobacteriales</taxon>
        <taxon>Gordoniaceae</taxon>
        <taxon>Gordonia</taxon>
    </lineage>
</organism>
<proteinExistence type="predicted"/>
<dbReference type="InterPro" id="IPR009091">
    <property type="entry name" value="RCC1/BLIP-II"/>
</dbReference>
<reference evidence="1" key="1">
    <citation type="submission" date="2023-06" db="EMBL/GenBank/DDBJ databases">
        <title>Gordonia sp. nov. and Pseudochrobactrum sp. nov., two species isolated from the burying beetle Nicrophorus vespilloides.</title>
        <authorList>
            <person name="Poehlein A."/>
            <person name="Guzman J."/>
            <person name="Daniel R."/>
            <person name="Vilcinskas A."/>
        </authorList>
    </citation>
    <scope>NUCLEOTIDE SEQUENCE</scope>
    <source>
        <strain evidence="1">MP11Mi</strain>
    </source>
</reference>
<dbReference type="Pfam" id="PF13540">
    <property type="entry name" value="RCC1_2"/>
    <property type="match status" value="2"/>
</dbReference>